<reference evidence="11" key="1">
    <citation type="submission" date="2018-06" db="EMBL/GenBank/DDBJ databases">
        <title>Genome assembly of Danube salmon.</title>
        <authorList>
            <person name="Macqueen D.J."/>
            <person name="Gundappa M.K."/>
        </authorList>
    </citation>
    <scope>NUCLEOTIDE SEQUENCE [LARGE SCALE GENOMIC DNA]</scope>
</reference>
<dbReference type="SMART" id="SM00054">
    <property type="entry name" value="EFh"/>
    <property type="match status" value="2"/>
</dbReference>
<dbReference type="PROSITE" id="PS00019">
    <property type="entry name" value="ACTININ_1"/>
    <property type="match status" value="1"/>
</dbReference>
<keyword evidence="11" id="KW-1185">Reference proteome</keyword>
<feature type="domain" description="Calponin-homology (CH)" evidence="8">
    <location>
        <begin position="154"/>
        <end position="260"/>
    </location>
</feature>
<dbReference type="PROSITE" id="PS50021">
    <property type="entry name" value="CH"/>
    <property type="match status" value="2"/>
</dbReference>
<evidence type="ECO:0000256" key="4">
    <source>
        <dbReference type="ARBA" id="ARBA00022837"/>
    </source>
</evidence>
<dbReference type="CDD" id="cd21216">
    <property type="entry name" value="CH_ACTN_rpt2"/>
    <property type="match status" value="1"/>
</dbReference>
<dbReference type="SMART" id="SM01184">
    <property type="entry name" value="efhand_Ca_insen"/>
    <property type="match status" value="1"/>
</dbReference>
<reference evidence="10" key="3">
    <citation type="submission" date="2025-09" db="UniProtKB">
        <authorList>
            <consortium name="Ensembl"/>
        </authorList>
    </citation>
    <scope>IDENTIFICATION</scope>
</reference>
<keyword evidence="5" id="KW-0009">Actin-binding</keyword>
<evidence type="ECO:0000256" key="3">
    <source>
        <dbReference type="ARBA" id="ARBA00022737"/>
    </source>
</evidence>
<dbReference type="FunFam" id="1.20.58.60:FF:000005">
    <property type="entry name" value="Actinin alpha 1"/>
    <property type="match status" value="1"/>
</dbReference>
<dbReference type="Proteomes" id="UP000314982">
    <property type="component" value="Unassembled WGS sequence"/>
</dbReference>
<dbReference type="Gene3D" id="1.10.418.10">
    <property type="entry name" value="Calponin-like domain"/>
    <property type="match status" value="2"/>
</dbReference>
<dbReference type="SUPFAM" id="SSF46966">
    <property type="entry name" value="Spectrin repeat"/>
    <property type="match status" value="4"/>
</dbReference>
<proteinExistence type="inferred from homology"/>
<accession>A0A4W5JIC1</accession>
<dbReference type="PROSITE" id="PS00020">
    <property type="entry name" value="ACTININ_2"/>
    <property type="match status" value="1"/>
</dbReference>
<evidence type="ECO:0000313" key="10">
    <source>
        <dbReference type="Ensembl" id="ENSHHUP00000004468.1"/>
    </source>
</evidence>
<evidence type="ECO:0000256" key="1">
    <source>
        <dbReference type="ARBA" id="ARBA00010255"/>
    </source>
</evidence>
<dbReference type="FunFam" id="1.10.238.10:FF:000004">
    <property type="entry name" value="Actinin alpha 1"/>
    <property type="match status" value="1"/>
</dbReference>
<keyword evidence="3" id="KW-0677">Repeat</keyword>
<dbReference type="FunFam" id="1.20.58.60:FF:000003">
    <property type="entry name" value="Actinin, alpha 1"/>
    <property type="match status" value="1"/>
</dbReference>
<feature type="domain" description="Calponin-homology (CH)" evidence="8">
    <location>
        <begin position="41"/>
        <end position="145"/>
    </location>
</feature>
<dbReference type="CDD" id="cd21214">
    <property type="entry name" value="CH_ACTN_rpt1"/>
    <property type="match status" value="1"/>
</dbReference>
<dbReference type="InterPro" id="IPR001715">
    <property type="entry name" value="CH_dom"/>
</dbReference>
<evidence type="ECO:0000256" key="2">
    <source>
        <dbReference type="ARBA" id="ARBA00022723"/>
    </source>
</evidence>
<feature type="region of interest" description="Disordered" evidence="7">
    <location>
        <begin position="1"/>
        <end position="22"/>
    </location>
</feature>
<dbReference type="FunFam" id="1.20.58.60:FF:000004">
    <property type="entry name" value="Actinin alpha 1"/>
    <property type="match status" value="1"/>
</dbReference>
<dbReference type="SMART" id="SM00150">
    <property type="entry name" value="SPEC"/>
    <property type="match status" value="2"/>
</dbReference>
<dbReference type="GO" id="GO:0005509">
    <property type="term" value="F:calcium ion binding"/>
    <property type="evidence" value="ECO:0007669"/>
    <property type="project" value="InterPro"/>
</dbReference>
<dbReference type="InterPro" id="IPR036872">
    <property type="entry name" value="CH_dom_sf"/>
</dbReference>
<evidence type="ECO:0000256" key="5">
    <source>
        <dbReference type="ARBA" id="ARBA00023203"/>
    </source>
</evidence>
<comment type="similarity">
    <text evidence="1">Belongs to the alpha-actinin family.</text>
</comment>
<dbReference type="SMART" id="SM00033">
    <property type="entry name" value="CH"/>
    <property type="match status" value="2"/>
</dbReference>
<reference evidence="10" key="2">
    <citation type="submission" date="2025-08" db="UniProtKB">
        <authorList>
            <consortium name="Ensembl"/>
        </authorList>
    </citation>
    <scope>IDENTIFICATION</scope>
</reference>
<dbReference type="FunFam" id="1.10.418.10:FF:000001">
    <property type="entry name" value="Actinin alpha 1"/>
    <property type="match status" value="1"/>
</dbReference>
<protein>
    <submittedName>
        <fullName evidence="10">Actinin, alpha 4</fullName>
    </submittedName>
</protein>
<dbReference type="InterPro" id="IPR014837">
    <property type="entry name" value="EF-hand_Ca_insen"/>
</dbReference>
<sequence>MVDYHASNNQASSGGPAVYMDPREQENDWDRDLLLDPAWEKQQRKTFTAWCNSHLRKAGTQIENIEEDFRDGLKLMLLLEVISGERLPKPERGKMRVHKINNVNKALDYIASKGVKLVSIGAEEIVDGNAKMTLGMIWTIILRFAIQDISVEETSAKEGLLLWCQRKTAPYKNVNVQNFHISWKDGLAFNALIHRHRPELIDYDKLRKDDPLTNLNNAFEVAEKYLDIPKMMDAEDIVNTARPDEKAIMTYVSSFYHAFSGAQKVIFPLITPKKAISPLNFPFYSCIHISHKNIILSLLEWIRRTIPWLENRAPEKTMAEMQQKLEDFRGYRRVHKPPKVQEKCQLEINFNTLQTKLRLSNRPAFMPSEGRMVSDINGSWHNLEGAEKGYEEWMLNEIRRLERLDHLAEKFRQKATIHESWTDGKEAMLTQKDYETASLSEVKALLRKHEAFESDLAAHQDRVEQIAAIAQELNELDYYDSPSVNARCQKICEQWDALGSLTQSRRESLERTEKQLESIDELYLEYAKRAAPFNNWMEGAMEDLQDMFIVHNIEEIQGLITAHEQFKSTLPEANKEREAIQAIQAEVQKIAQYNGIKLSGGNPYTTITPKSIDDKWHKVEQLVPQRDRALQEELAKQQSNDHLRRKFATQANIVGPWIQTKMEEIGRISIEMNGTLEDQLVNLREYEQSIIEYKPHIDQLEGDHQLIQEALIFDNKYTAYTMEHLRVGWEQLLTTIARTINEIENQILTRDAKGISQEQLHEYRTSFNHFDKDHSGALMAEEFKACLISLGYDGDAEFARIMGIVDPNNSGAVTFQAFIDFMSRETTDTDTADQVIASFKILAADKNFITADELRRELPPDQAEYCIARMAPYSGPDAKPGALDYMSFSTALYGESDL</sequence>
<evidence type="ECO:0000313" key="11">
    <source>
        <dbReference type="Proteomes" id="UP000314982"/>
    </source>
</evidence>
<keyword evidence="4" id="KW-0106">Calcium</keyword>
<dbReference type="PROSITE" id="PS50222">
    <property type="entry name" value="EF_HAND_2"/>
    <property type="match status" value="1"/>
</dbReference>
<dbReference type="Pfam" id="PF00435">
    <property type="entry name" value="Spectrin"/>
    <property type="match status" value="4"/>
</dbReference>
<dbReference type="InterPro" id="IPR002048">
    <property type="entry name" value="EF_hand_dom"/>
</dbReference>
<name>A0A4W5JIC1_9TELE</name>
<dbReference type="Gene3D" id="1.20.58.60">
    <property type="match status" value="4"/>
</dbReference>
<dbReference type="SUPFAM" id="SSF47576">
    <property type="entry name" value="Calponin-homology domain, CH-domain"/>
    <property type="match status" value="1"/>
</dbReference>
<dbReference type="Ensembl" id="ENSHHUT00000004614.1">
    <property type="protein sequence ID" value="ENSHHUP00000004468.1"/>
    <property type="gene ID" value="ENSHHUG00000002052.1"/>
</dbReference>
<dbReference type="GeneTree" id="ENSGT00940000155548"/>
<feature type="compositionally biased region" description="Polar residues" evidence="7">
    <location>
        <begin position="1"/>
        <end position="13"/>
    </location>
</feature>
<dbReference type="Pfam" id="PF08726">
    <property type="entry name" value="EFhand_Ca_insen"/>
    <property type="match status" value="1"/>
</dbReference>
<dbReference type="Gene3D" id="1.10.238.10">
    <property type="entry name" value="EF-hand"/>
    <property type="match status" value="2"/>
</dbReference>
<dbReference type="SUPFAM" id="SSF47473">
    <property type="entry name" value="EF-hand"/>
    <property type="match status" value="1"/>
</dbReference>
<dbReference type="PANTHER" id="PTHR11915">
    <property type="entry name" value="SPECTRIN/FILAMIN RELATED CYTOSKELETAL PROTEIN"/>
    <property type="match status" value="1"/>
</dbReference>
<dbReference type="CDD" id="cd00176">
    <property type="entry name" value="SPEC"/>
    <property type="match status" value="1"/>
</dbReference>
<dbReference type="GO" id="GO:0003779">
    <property type="term" value="F:actin binding"/>
    <property type="evidence" value="ECO:0007669"/>
    <property type="project" value="UniProtKB-KW"/>
</dbReference>
<feature type="coiled-coil region" evidence="6">
    <location>
        <begin position="442"/>
        <end position="476"/>
    </location>
</feature>
<organism evidence="10 11">
    <name type="scientific">Hucho hucho</name>
    <name type="common">huchen</name>
    <dbReference type="NCBI Taxonomy" id="62062"/>
    <lineage>
        <taxon>Eukaryota</taxon>
        <taxon>Metazoa</taxon>
        <taxon>Chordata</taxon>
        <taxon>Craniata</taxon>
        <taxon>Vertebrata</taxon>
        <taxon>Euteleostomi</taxon>
        <taxon>Actinopterygii</taxon>
        <taxon>Neopterygii</taxon>
        <taxon>Teleostei</taxon>
        <taxon>Protacanthopterygii</taxon>
        <taxon>Salmoniformes</taxon>
        <taxon>Salmonidae</taxon>
        <taxon>Salmoninae</taxon>
        <taxon>Hucho</taxon>
    </lineage>
</organism>
<dbReference type="CDD" id="cd00051">
    <property type="entry name" value="EFh"/>
    <property type="match status" value="1"/>
</dbReference>
<dbReference type="InterPro" id="IPR011992">
    <property type="entry name" value="EF-hand-dom_pair"/>
</dbReference>
<keyword evidence="6" id="KW-0175">Coiled coil</keyword>
<dbReference type="AlphaFoldDB" id="A0A4W5JIC1"/>
<dbReference type="InterPro" id="IPR018159">
    <property type="entry name" value="Spectrin/alpha-actinin"/>
</dbReference>
<dbReference type="FunFam" id="1.10.418.10:FF:000005">
    <property type="entry name" value="Actinin alpha 4"/>
    <property type="match status" value="1"/>
</dbReference>
<evidence type="ECO:0000256" key="7">
    <source>
        <dbReference type="SAM" id="MobiDB-lite"/>
    </source>
</evidence>
<dbReference type="Pfam" id="PF00307">
    <property type="entry name" value="CH"/>
    <property type="match status" value="2"/>
</dbReference>
<dbReference type="InterPro" id="IPR002017">
    <property type="entry name" value="Spectrin_repeat"/>
</dbReference>
<feature type="domain" description="EF-hand" evidence="9">
    <location>
        <begin position="758"/>
        <end position="793"/>
    </location>
</feature>
<evidence type="ECO:0000256" key="6">
    <source>
        <dbReference type="SAM" id="Coils"/>
    </source>
</evidence>
<evidence type="ECO:0000259" key="9">
    <source>
        <dbReference type="PROSITE" id="PS50222"/>
    </source>
</evidence>
<keyword evidence="2" id="KW-0479">Metal-binding</keyword>
<dbReference type="InterPro" id="IPR001589">
    <property type="entry name" value="Actinin_actin-bd_CS"/>
</dbReference>
<evidence type="ECO:0000259" key="8">
    <source>
        <dbReference type="PROSITE" id="PS50021"/>
    </source>
</evidence>